<dbReference type="Proteomes" id="UP000289323">
    <property type="component" value="Unassembled WGS sequence"/>
</dbReference>
<name>A0A446B8Q9_9PEZI</name>
<sequence>GNLTGAPRSKCMTRSLPKPGSRSLWAALAGHGNGCLRVSRCPAISLKVNRLSRVQVEVQTTLCRCSLRHRVGYRSNGVVESSRPRGPSVLPRQPIPFRPRGELPAPARLGSVPPFAKTGCSSRSNKRRGGISAASHASRPRPGYSFNTAYSLCGEVIQECNHVDR</sequence>
<evidence type="ECO:0000313" key="3">
    <source>
        <dbReference type="Proteomes" id="UP000289323"/>
    </source>
</evidence>
<dbReference type="EMBL" id="OUUZ01000001">
    <property type="protein sequence ID" value="SPQ18852.1"/>
    <property type="molecule type" value="Genomic_DNA"/>
</dbReference>
<organism evidence="2 3">
    <name type="scientific">Thermothielavioides terrestris</name>
    <dbReference type="NCBI Taxonomy" id="2587410"/>
    <lineage>
        <taxon>Eukaryota</taxon>
        <taxon>Fungi</taxon>
        <taxon>Dikarya</taxon>
        <taxon>Ascomycota</taxon>
        <taxon>Pezizomycotina</taxon>
        <taxon>Sordariomycetes</taxon>
        <taxon>Sordariomycetidae</taxon>
        <taxon>Sordariales</taxon>
        <taxon>Chaetomiaceae</taxon>
        <taxon>Thermothielavioides</taxon>
    </lineage>
</organism>
<accession>A0A446B8Q9</accession>
<feature type="non-terminal residue" evidence="2">
    <location>
        <position position="1"/>
    </location>
</feature>
<reference evidence="2 3" key="1">
    <citation type="submission" date="2018-04" db="EMBL/GenBank/DDBJ databases">
        <authorList>
            <person name="Huttner S."/>
            <person name="Dainat J."/>
        </authorList>
    </citation>
    <scope>NUCLEOTIDE SEQUENCE [LARGE SCALE GENOMIC DNA]</scope>
</reference>
<evidence type="ECO:0000313" key="2">
    <source>
        <dbReference type="EMBL" id="SPQ18852.1"/>
    </source>
</evidence>
<evidence type="ECO:0000256" key="1">
    <source>
        <dbReference type="SAM" id="MobiDB-lite"/>
    </source>
</evidence>
<protein>
    <submittedName>
        <fullName evidence="2">95982d30-55b6-4b04-ad5f-69d06191ce9a</fullName>
    </submittedName>
</protein>
<dbReference type="AlphaFoldDB" id="A0A446B8Q9"/>
<feature type="region of interest" description="Disordered" evidence="1">
    <location>
        <begin position="77"/>
        <end position="140"/>
    </location>
</feature>
<gene>
    <name evidence="2" type="ORF">TT172_LOCUS1271</name>
</gene>
<proteinExistence type="predicted"/>